<evidence type="ECO:0000256" key="1">
    <source>
        <dbReference type="SAM" id="MobiDB-lite"/>
    </source>
</evidence>
<dbReference type="Proteomes" id="UP000013776">
    <property type="component" value="Unassembled WGS sequence"/>
</dbReference>
<dbReference type="AlphaFoldDB" id="R4XA07"/>
<keyword evidence="2" id="KW-0472">Membrane</keyword>
<comment type="caution">
    <text evidence="3">The sequence shown here is derived from an EMBL/GenBank/DDBJ whole genome shotgun (WGS) entry which is preliminary data.</text>
</comment>
<evidence type="ECO:0000313" key="4">
    <source>
        <dbReference type="Proteomes" id="UP000013776"/>
    </source>
</evidence>
<accession>R4XA07</accession>
<evidence type="ECO:0000256" key="2">
    <source>
        <dbReference type="SAM" id="Phobius"/>
    </source>
</evidence>
<keyword evidence="2" id="KW-1133">Transmembrane helix</keyword>
<dbReference type="OrthoDB" id="10686632at2759"/>
<feature type="compositionally biased region" description="Low complexity" evidence="1">
    <location>
        <begin position="129"/>
        <end position="142"/>
    </location>
</feature>
<feature type="region of interest" description="Disordered" evidence="1">
    <location>
        <begin position="484"/>
        <end position="509"/>
    </location>
</feature>
<keyword evidence="4" id="KW-1185">Reference proteome</keyword>
<organism evidence="3 4">
    <name type="scientific">Taphrina deformans (strain PYCC 5710 / ATCC 11124 / CBS 356.35 / IMI 108563 / JCM 9778 / NBRC 8474)</name>
    <name type="common">Peach leaf curl fungus</name>
    <name type="synonym">Lalaria deformans</name>
    <dbReference type="NCBI Taxonomy" id="1097556"/>
    <lineage>
        <taxon>Eukaryota</taxon>
        <taxon>Fungi</taxon>
        <taxon>Dikarya</taxon>
        <taxon>Ascomycota</taxon>
        <taxon>Taphrinomycotina</taxon>
        <taxon>Taphrinomycetes</taxon>
        <taxon>Taphrinales</taxon>
        <taxon>Taphrinaceae</taxon>
        <taxon>Taphrina</taxon>
    </lineage>
</organism>
<feature type="compositionally biased region" description="Polar residues" evidence="1">
    <location>
        <begin position="485"/>
        <end position="498"/>
    </location>
</feature>
<name>R4XA07_TAPDE</name>
<dbReference type="VEuPathDB" id="FungiDB:TAPDE_002647"/>
<feature type="transmembrane region" description="Helical" evidence="2">
    <location>
        <begin position="189"/>
        <end position="210"/>
    </location>
</feature>
<sequence length="530" mass="54486">MYTKTITLAGAELSSFLAGGGQTVNPAAATPVETPVIAMTTTTTTPAAVAQVAFPTLVTTPTTTAKPTPSTTSTTSTSTTTPVAVPSTSTSTSSSTSTSTSMAPVVSSKAASAAAATLSSAVVSVVPSSTVQSTTQSSRTLVPSSSPRPSLAAKATSSARASSVRFGANALNATTKKASPSSGISGGGIAGIIIGLLLGFALIGAIAFFWRKRRNDRRAEALEEKHQRDLQNEKGMVRLEESEVKSPGAGGGFDFGNLPPIAAAPLNHEADNFTRSASPAQMEMGAAVLGIKRPFTPPPGHPAHPNYKQPPALAAKSQMQQQPRSMGPVPQGGQANMPRKPVPAIVAPAPMQRSLSSRDPFADPTPTNHVAPPLAHTTSPVIQQSREVAPQMPRVEALPRVSLDSFIAGDDSFGEDDRSVAATSAAQAKPEAVVPLPETEPKAESSTKVAGTSPEITNSLPLRSKSVQEASDNWAARKAHLKNTLALQGSSKPTSPAVEQSPFADPAPSIQHEIATLSPMDLNFSQGHAE</sequence>
<reference evidence="3 4" key="1">
    <citation type="journal article" date="2013" name="MBio">
        <title>Genome sequencing of the plant pathogen Taphrina deformans, the causal agent of peach leaf curl.</title>
        <authorList>
            <person name="Cisse O.H."/>
            <person name="Almeida J.M.G.C.F."/>
            <person name="Fonseca A."/>
            <person name="Kumar A.A."/>
            <person name="Salojaervi J."/>
            <person name="Overmyer K."/>
            <person name="Hauser P.M."/>
            <person name="Pagni M."/>
        </authorList>
    </citation>
    <scope>NUCLEOTIDE SEQUENCE [LARGE SCALE GENOMIC DNA]</scope>
    <source>
        <strain evidence="4">PYCC 5710 / ATCC 11124 / CBS 356.35 / IMI 108563 / JCM 9778 / NBRC 8474</strain>
    </source>
</reference>
<keyword evidence="2" id="KW-0812">Transmembrane</keyword>
<feature type="region of interest" description="Disordered" evidence="1">
    <location>
        <begin position="414"/>
        <end position="471"/>
    </location>
</feature>
<dbReference type="EMBL" id="CAHR02000093">
    <property type="protein sequence ID" value="CCG82613.1"/>
    <property type="molecule type" value="Genomic_DNA"/>
</dbReference>
<feature type="region of interest" description="Disordered" evidence="1">
    <location>
        <begin position="296"/>
        <end position="336"/>
    </location>
</feature>
<feature type="compositionally biased region" description="Polar residues" evidence="1">
    <location>
        <begin position="446"/>
        <end position="471"/>
    </location>
</feature>
<proteinExistence type="predicted"/>
<feature type="region of interest" description="Disordered" evidence="1">
    <location>
        <begin position="60"/>
        <end position="102"/>
    </location>
</feature>
<evidence type="ECO:0000313" key="3">
    <source>
        <dbReference type="EMBL" id="CCG82613.1"/>
    </source>
</evidence>
<protein>
    <submittedName>
        <fullName evidence="3">Uncharacterized protein</fullName>
    </submittedName>
</protein>
<gene>
    <name evidence="3" type="ORF">TAPDE_002647</name>
</gene>
<feature type="region of interest" description="Disordered" evidence="1">
    <location>
        <begin position="129"/>
        <end position="158"/>
    </location>
</feature>